<dbReference type="GO" id="GO:0005829">
    <property type="term" value="C:cytosol"/>
    <property type="evidence" value="ECO:0007669"/>
    <property type="project" value="TreeGrafter"/>
</dbReference>
<sequence>FLSERNIDGARAALEGFQRRLKAESADNILDTKLFGQPAVTNDEPLEFDDDADVPAISDSGAAAAASDNQVPTPVDVYRAPLLNFCTLLILTVERDARDLFTRLRNRYRADLREDESYDKIMDRIGQMYFGIQPPQAGGGQANFMQQMLQNMLMGGGGGGRGSIGA</sequence>
<evidence type="ECO:0000256" key="1">
    <source>
        <dbReference type="ARBA" id="ARBA00005351"/>
    </source>
</evidence>
<proteinExistence type="inferred from homology"/>
<comment type="similarity">
    <text evidence="1">Belongs to the GET4 family.</text>
</comment>
<dbReference type="PANTHER" id="PTHR12875:SF0">
    <property type="entry name" value="GOLGI TO ER TRAFFIC PROTEIN 4 HOMOLOG"/>
    <property type="match status" value="1"/>
</dbReference>
<reference evidence="3" key="1">
    <citation type="journal article" date="2018" name="Nat. Microbiol.">
        <title>Leveraging single-cell genomics to expand the fungal tree of life.</title>
        <authorList>
            <person name="Ahrendt S.R."/>
            <person name="Quandt C.A."/>
            <person name="Ciobanu D."/>
            <person name="Clum A."/>
            <person name="Salamov A."/>
            <person name="Andreopoulos B."/>
            <person name="Cheng J.F."/>
            <person name="Woyke T."/>
            <person name="Pelin A."/>
            <person name="Henrissat B."/>
            <person name="Reynolds N.K."/>
            <person name="Benny G.L."/>
            <person name="Smith M.E."/>
            <person name="James T.Y."/>
            <person name="Grigoriev I.V."/>
        </authorList>
    </citation>
    <scope>NUCLEOTIDE SEQUENCE [LARGE SCALE GENOMIC DNA]</scope>
    <source>
        <strain evidence="3">RSA 1356</strain>
    </source>
</reference>
<evidence type="ECO:0000313" key="2">
    <source>
        <dbReference type="EMBL" id="RKP05082.1"/>
    </source>
</evidence>
<dbReference type="Proteomes" id="UP000271241">
    <property type="component" value="Unassembled WGS sequence"/>
</dbReference>
<dbReference type="InterPro" id="IPR007317">
    <property type="entry name" value="GET4"/>
</dbReference>
<dbReference type="InterPro" id="IPR011990">
    <property type="entry name" value="TPR-like_helical_dom_sf"/>
</dbReference>
<dbReference type="Gene3D" id="1.25.40.10">
    <property type="entry name" value="Tetratricopeptide repeat domain"/>
    <property type="match status" value="1"/>
</dbReference>
<organism evidence="2 3">
    <name type="scientific">Thamnocephalis sphaerospora</name>
    <dbReference type="NCBI Taxonomy" id="78915"/>
    <lineage>
        <taxon>Eukaryota</taxon>
        <taxon>Fungi</taxon>
        <taxon>Fungi incertae sedis</taxon>
        <taxon>Zoopagomycota</taxon>
        <taxon>Zoopagomycotina</taxon>
        <taxon>Zoopagomycetes</taxon>
        <taxon>Zoopagales</taxon>
        <taxon>Sigmoideomycetaceae</taxon>
        <taxon>Thamnocephalis</taxon>
    </lineage>
</organism>
<dbReference type="Pfam" id="PF04190">
    <property type="entry name" value="GET4"/>
    <property type="match status" value="1"/>
</dbReference>
<feature type="non-terminal residue" evidence="2">
    <location>
        <position position="1"/>
    </location>
</feature>
<protein>
    <submittedName>
        <fullName evidence="2">Uncharacterized protein</fullName>
    </submittedName>
</protein>
<dbReference type="GO" id="GO:0045048">
    <property type="term" value="P:protein insertion into ER membrane"/>
    <property type="evidence" value="ECO:0007669"/>
    <property type="project" value="InterPro"/>
</dbReference>
<keyword evidence="3" id="KW-1185">Reference proteome</keyword>
<dbReference type="PANTHER" id="PTHR12875">
    <property type="entry name" value="GOLGI TO ER TRAFFIC PROTEIN 4 HOMOLOG"/>
    <property type="match status" value="1"/>
</dbReference>
<dbReference type="AlphaFoldDB" id="A0A4P9XHE4"/>
<accession>A0A4P9XHE4</accession>
<name>A0A4P9XHE4_9FUNG</name>
<gene>
    <name evidence="2" type="ORF">THASP1DRAFT_26370</name>
</gene>
<dbReference type="OrthoDB" id="10252405at2759"/>
<dbReference type="STRING" id="78915.A0A4P9XHE4"/>
<dbReference type="EMBL" id="KZ993281">
    <property type="protein sequence ID" value="RKP05082.1"/>
    <property type="molecule type" value="Genomic_DNA"/>
</dbReference>
<evidence type="ECO:0000313" key="3">
    <source>
        <dbReference type="Proteomes" id="UP000271241"/>
    </source>
</evidence>